<evidence type="ECO:0000313" key="2">
    <source>
        <dbReference type="EMBL" id="CAP26506.1"/>
    </source>
</evidence>
<reference evidence="2 3" key="1">
    <citation type="journal article" date="2003" name="PLoS Biol.">
        <title>The genome sequence of Caenorhabditis briggsae: a platform for comparative genomics.</title>
        <authorList>
            <person name="Stein L.D."/>
            <person name="Bao Z."/>
            <person name="Blasiar D."/>
            <person name="Blumenthal T."/>
            <person name="Brent M.R."/>
            <person name="Chen N."/>
            <person name="Chinwalla A."/>
            <person name="Clarke L."/>
            <person name="Clee C."/>
            <person name="Coghlan A."/>
            <person name="Coulson A."/>
            <person name="D'Eustachio P."/>
            <person name="Fitch D.H."/>
            <person name="Fulton L.A."/>
            <person name="Fulton R.E."/>
            <person name="Griffiths-Jones S."/>
            <person name="Harris T.W."/>
            <person name="Hillier L.W."/>
            <person name="Kamath R."/>
            <person name="Kuwabara P.E."/>
            <person name="Mardis E.R."/>
            <person name="Marra M.A."/>
            <person name="Miner T.L."/>
            <person name="Minx P."/>
            <person name="Mullikin J.C."/>
            <person name="Plumb R.W."/>
            <person name="Rogers J."/>
            <person name="Schein J.E."/>
            <person name="Sohrmann M."/>
            <person name="Spieth J."/>
            <person name="Stajich J.E."/>
            <person name="Wei C."/>
            <person name="Willey D."/>
            <person name="Wilson R.K."/>
            <person name="Durbin R."/>
            <person name="Waterston R.H."/>
        </authorList>
    </citation>
    <scope>NUCLEOTIDE SEQUENCE [LARGE SCALE GENOMIC DNA]</scope>
    <source>
        <strain evidence="2 3">AF16</strain>
    </source>
</reference>
<dbReference type="HOGENOM" id="CLU_1846924_0_0_1"/>
<dbReference type="InParanoid" id="A8X1J6"/>
<evidence type="ECO:0000313" key="3">
    <source>
        <dbReference type="Proteomes" id="UP000008549"/>
    </source>
</evidence>
<evidence type="ECO:0000256" key="1">
    <source>
        <dbReference type="SAM" id="MobiDB-lite"/>
    </source>
</evidence>
<dbReference type="InterPro" id="IPR002347">
    <property type="entry name" value="SDR_fam"/>
</dbReference>
<evidence type="ECO:0000313" key="4">
    <source>
        <dbReference type="WormBase" id="CBG05822"/>
    </source>
</evidence>
<gene>
    <name evidence="2 4" type="ORF">CBG05822</name>
    <name evidence="2" type="ORF">CBG_05822</name>
</gene>
<accession>A8X1J6</accession>
<name>A8X1J6_CAEBR</name>
<dbReference type="SUPFAM" id="SSF51735">
    <property type="entry name" value="NAD(P)-binding Rossmann-fold domains"/>
    <property type="match status" value="1"/>
</dbReference>
<dbReference type="PANTHER" id="PTHR44115:SF5">
    <property type="entry name" value="DEHYDROGENASES, SHORT CHAIN-RELATED"/>
    <property type="match status" value="1"/>
</dbReference>
<feature type="region of interest" description="Disordered" evidence="1">
    <location>
        <begin position="88"/>
        <end position="139"/>
    </location>
</feature>
<dbReference type="RefSeq" id="XP_002633127.1">
    <property type="nucleotide sequence ID" value="XM_002633081.1"/>
</dbReference>
<dbReference type="Proteomes" id="UP000008549">
    <property type="component" value="Unassembled WGS sequence"/>
</dbReference>
<dbReference type="eggNOG" id="KOG0725">
    <property type="taxonomic scope" value="Eukaryota"/>
</dbReference>
<reference evidence="2 3" key="2">
    <citation type="journal article" date="2011" name="PLoS Genet.">
        <title>Caenorhabditis briggsae recombinant inbred line genotypes reveal inter-strain incompatibility and the evolution of recombination.</title>
        <authorList>
            <person name="Ross J.A."/>
            <person name="Koboldt D.C."/>
            <person name="Staisch J.E."/>
            <person name="Chamberlin H.M."/>
            <person name="Gupta B.P."/>
            <person name="Miller R.D."/>
            <person name="Baird S.E."/>
            <person name="Haag E.S."/>
        </authorList>
    </citation>
    <scope>NUCLEOTIDE SEQUENCE [LARGE SCALE GENOMIC DNA]</scope>
    <source>
        <strain evidence="2 3">AF16</strain>
    </source>
</reference>
<dbReference type="PANTHER" id="PTHR44115">
    <property type="entry name" value="PROTEIN CBG09704"/>
    <property type="match status" value="1"/>
</dbReference>
<sequence>MARFSGKVAIVTGSSNGIGRATAILLASEGAKVTITGRDSERLEETRQAVLKAGVQEANVNAVVADITTSKGQDLIISSTLKKSTTGVRIEGATPLPTEPRGQRESGLPIAYMKTRRHSRRPQKNMQNISALDNSSMSC</sequence>
<dbReference type="Pfam" id="PF00106">
    <property type="entry name" value="adh_short"/>
    <property type="match status" value="1"/>
</dbReference>
<feature type="compositionally biased region" description="Polar residues" evidence="1">
    <location>
        <begin position="124"/>
        <end position="139"/>
    </location>
</feature>
<proteinExistence type="predicted"/>
<dbReference type="Gene3D" id="3.40.50.720">
    <property type="entry name" value="NAD(P)-binding Rossmann-like Domain"/>
    <property type="match status" value="1"/>
</dbReference>
<dbReference type="CTD" id="8575124"/>
<dbReference type="KEGG" id="cbr:CBG_05822"/>
<dbReference type="InterPro" id="IPR036291">
    <property type="entry name" value="NAD(P)-bd_dom_sf"/>
</dbReference>
<keyword evidence="3" id="KW-1185">Reference proteome</keyword>
<feature type="compositionally biased region" description="Basic residues" evidence="1">
    <location>
        <begin position="114"/>
        <end position="123"/>
    </location>
</feature>
<organism evidence="2 3">
    <name type="scientific">Caenorhabditis briggsae</name>
    <dbReference type="NCBI Taxonomy" id="6238"/>
    <lineage>
        <taxon>Eukaryota</taxon>
        <taxon>Metazoa</taxon>
        <taxon>Ecdysozoa</taxon>
        <taxon>Nematoda</taxon>
        <taxon>Chromadorea</taxon>
        <taxon>Rhabditida</taxon>
        <taxon>Rhabditina</taxon>
        <taxon>Rhabditomorpha</taxon>
        <taxon>Rhabditoidea</taxon>
        <taxon>Rhabditidae</taxon>
        <taxon>Peloderinae</taxon>
        <taxon>Caenorhabditis</taxon>
    </lineage>
</organism>
<dbReference type="WormBase" id="CBG05822">
    <property type="protein sequence ID" value="CBP42865"/>
    <property type="gene ID" value="WBGene00028202"/>
</dbReference>
<dbReference type="AlphaFoldDB" id="A8X1J6"/>
<protein>
    <submittedName>
        <fullName evidence="2">Protein CBG05822</fullName>
    </submittedName>
</protein>
<dbReference type="STRING" id="6238.A8X1J6"/>
<dbReference type="GeneID" id="8575124"/>
<dbReference type="EMBL" id="HE600909">
    <property type="protein sequence ID" value="CAP26506.1"/>
    <property type="molecule type" value="Genomic_DNA"/>
</dbReference>